<evidence type="ECO:0000313" key="11">
    <source>
        <dbReference type="EMBL" id="MET3653624.1"/>
    </source>
</evidence>
<organism evidence="11 12">
    <name type="scientific">Dyella japonica</name>
    <dbReference type="NCBI Taxonomy" id="231455"/>
    <lineage>
        <taxon>Bacteria</taxon>
        <taxon>Pseudomonadati</taxon>
        <taxon>Pseudomonadota</taxon>
        <taxon>Gammaproteobacteria</taxon>
        <taxon>Lysobacterales</taxon>
        <taxon>Rhodanobacteraceae</taxon>
        <taxon>Dyella</taxon>
    </lineage>
</organism>
<dbReference type="GO" id="GO:0004450">
    <property type="term" value="F:isocitrate dehydrogenase (NADP+) activity"/>
    <property type="evidence" value="ECO:0007669"/>
    <property type="project" value="UniProtKB-EC"/>
</dbReference>
<keyword evidence="7 10" id="KW-0560">Oxidoreductase</keyword>
<dbReference type="NCBIfam" id="TIGR00178">
    <property type="entry name" value="monomer_idh"/>
    <property type="match status" value="1"/>
</dbReference>
<keyword evidence="6 10" id="KW-0521">NADP</keyword>
<evidence type="ECO:0000313" key="12">
    <source>
        <dbReference type="Proteomes" id="UP001549184"/>
    </source>
</evidence>
<proteinExistence type="inferred from homology"/>
<dbReference type="EMBL" id="JBEPMU010000005">
    <property type="protein sequence ID" value="MET3653624.1"/>
    <property type="molecule type" value="Genomic_DNA"/>
</dbReference>
<evidence type="ECO:0000256" key="2">
    <source>
        <dbReference type="ARBA" id="ARBA00022435"/>
    </source>
</evidence>
<dbReference type="EC" id="1.1.1.42" evidence="10"/>
<comment type="cofactor">
    <cofactor evidence="1">
        <name>Mg(2+)</name>
        <dbReference type="ChEBI" id="CHEBI:18420"/>
    </cofactor>
</comment>
<gene>
    <name evidence="11" type="ORF">ABIC75_003361</name>
</gene>
<dbReference type="Pfam" id="PF03971">
    <property type="entry name" value="IDH"/>
    <property type="match status" value="1"/>
</dbReference>
<keyword evidence="3 10" id="KW-0816">Tricarboxylic acid cycle</keyword>
<evidence type="ECO:0000256" key="4">
    <source>
        <dbReference type="ARBA" id="ARBA00022723"/>
    </source>
</evidence>
<keyword evidence="4" id="KW-0479">Metal-binding</keyword>
<dbReference type="RefSeq" id="WP_354015011.1">
    <property type="nucleotide sequence ID" value="NZ_JBEPMU010000005.1"/>
</dbReference>
<accession>A0ABV2JXT3</accession>
<dbReference type="SUPFAM" id="SSF53659">
    <property type="entry name" value="Isocitrate/Isopropylmalate dehydrogenase-like"/>
    <property type="match status" value="1"/>
</dbReference>
<comment type="caution">
    <text evidence="11">The sequence shown here is derived from an EMBL/GenBank/DDBJ whole genome shotgun (WGS) entry which is preliminary data.</text>
</comment>
<protein>
    <recommendedName>
        <fullName evidence="10">Isocitrate dehydrogenase [NADP]</fullName>
        <ecNumber evidence="10">1.1.1.42</ecNumber>
    </recommendedName>
    <alternativeName>
        <fullName evidence="10">Oxalosuccinate decarboxylase</fullName>
    </alternativeName>
</protein>
<comment type="catalytic activity">
    <reaction evidence="8 10">
        <text>D-threo-isocitrate + NADP(+) = 2-oxoglutarate + CO2 + NADPH</text>
        <dbReference type="Rhea" id="RHEA:19629"/>
        <dbReference type="ChEBI" id="CHEBI:15562"/>
        <dbReference type="ChEBI" id="CHEBI:16526"/>
        <dbReference type="ChEBI" id="CHEBI:16810"/>
        <dbReference type="ChEBI" id="CHEBI:57783"/>
        <dbReference type="ChEBI" id="CHEBI:58349"/>
        <dbReference type="EC" id="1.1.1.42"/>
    </reaction>
</comment>
<keyword evidence="12" id="KW-1185">Reference proteome</keyword>
<comment type="similarity">
    <text evidence="9 10">Belongs to the monomeric-type IDH family.</text>
</comment>
<name>A0ABV2JXT3_9GAMM</name>
<dbReference type="PIRSF" id="PIRSF009407">
    <property type="entry name" value="IDH_monmr"/>
    <property type="match status" value="1"/>
</dbReference>
<evidence type="ECO:0000256" key="5">
    <source>
        <dbReference type="ARBA" id="ARBA00022842"/>
    </source>
</evidence>
<evidence type="ECO:0000256" key="10">
    <source>
        <dbReference type="PIRNR" id="PIRNR009407"/>
    </source>
</evidence>
<sequence>MSNTPKIIYTLTDEAPYLATHSLLPIIKAFTATAGIQVETRDISLAGRIIAQFPDILPDNQKIADDLTELGQLATTPEANIIKLPNISASMPQLKAAIKELQSQGYALPDYPEDPKDVSEWNVKARYDKVKGSAVNPVLREGNSDRRAPLSVKNYARKHPHKMGAWSKDSKTHVSHMDGGDFYGSEKSTVVEKATNVKIEWFGKDGTTKVLKEKTALKDGEIIDAAVMSKKALTRFIDAQIEDAKNQGVLFSLHLKATMMKVSDPIMFGFAVNEFYKDVLTKHADALKGVGFEPNNGIGDLYARLGQLPQATQDEILADIKAEYAKRPALAMVNSDKGITNLHVPSDVIIDASMPAMIRDSGKMWNTEGKLQDTKAVIPDRSYAGVYQAVIDDCKAHGAFDPATMGSVPNVGLMAQAAEEYGSHDKTFKIAGDGLVKVIDDAGKVLLEQSVETGDIWRMCQTKDAPIQDWVKLAVSRARLSNTPAVFWLDANRAHDAQVIKKVERYLKDHDTSGLDIRVLSPVDATTFSLERIRKGQDTISVTGNVLRDYLTDLFPIMELGTSAKMLSIVPLMAGGGLFETGAGGSAPKHVQQFLEEDYLRWDSLGEFLAIAASLEHLANRYDNADARVLAKTLDEANGKILDNNKSPARKVGELDNRGSHFYLAMYWAQALAAQNDDAKLKAKFEPIAKALTENEAAIIGELNGAQGKTVDIKGYYHPDVARVTEAMRSSKTFNDTLASLG</sequence>
<evidence type="ECO:0000256" key="1">
    <source>
        <dbReference type="ARBA" id="ARBA00001946"/>
    </source>
</evidence>
<evidence type="ECO:0000256" key="8">
    <source>
        <dbReference type="ARBA" id="ARBA00023554"/>
    </source>
</evidence>
<evidence type="ECO:0000256" key="3">
    <source>
        <dbReference type="ARBA" id="ARBA00022532"/>
    </source>
</evidence>
<dbReference type="InterPro" id="IPR004436">
    <property type="entry name" value="Isocitrate_DH_NADP_mono"/>
</dbReference>
<dbReference type="Proteomes" id="UP001549184">
    <property type="component" value="Unassembled WGS sequence"/>
</dbReference>
<evidence type="ECO:0000256" key="7">
    <source>
        <dbReference type="ARBA" id="ARBA00023002"/>
    </source>
</evidence>
<dbReference type="Gene3D" id="3.40.718.10">
    <property type="entry name" value="Isopropylmalate Dehydrogenase"/>
    <property type="match status" value="1"/>
</dbReference>
<dbReference type="PANTHER" id="PTHR36999">
    <property type="entry name" value="ISOCITRATE DEHYDROGENASE [NADP]"/>
    <property type="match status" value="1"/>
</dbReference>
<dbReference type="PANTHER" id="PTHR36999:SF1">
    <property type="entry name" value="ISOCITRATE DEHYDROGENASE (NADP(+))"/>
    <property type="match status" value="1"/>
</dbReference>
<reference evidence="11 12" key="1">
    <citation type="submission" date="2024-06" db="EMBL/GenBank/DDBJ databases">
        <title>Sorghum-associated microbial communities from plants grown in Nebraska, USA.</title>
        <authorList>
            <person name="Schachtman D."/>
        </authorList>
    </citation>
    <scope>NUCLEOTIDE SEQUENCE [LARGE SCALE GENOMIC DNA]</scope>
    <source>
        <strain evidence="11 12">1073</strain>
    </source>
</reference>
<keyword evidence="5" id="KW-0460">Magnesium</keyword>
<keyword evidence="2 10" id="KW-0329">Glyoxylate bypass</keyword>
<evidence type="ECO:0000256" key="6">
    <source>
        <dbReference type="ARBA" id="ARBA00022857"/>
    </source>
</evidence>
<evidence type="ECO:0000256" key="9">
    <source>
        <dbReference type="ARBA" id="ARBA00046318"/>
    </source>
</evidence>